<accession>A0AAF0Y9T9</accession>
<evidence type="ECO:0000256" key="2">
    <source>
        <dbReference type="ARBA" id="ARBA00008066"/>
    </source>
</evidence>
<evidence type="ECO:0000256" key="6">
    <source>
        <dbReference type="SAM" id="Phobius"/>
    </source>
</evidence>
<dbReference type="PANTHER" id="PTHR22950">
    <property type="entry name" value="AMINO ACID TRANSPORTER"/>
    <property type="match status" value="1"/>
</dbReference>
<keyword evidence="5 6" id="KW-0472">Membrane</keyword>
<feature type="domain" description="Amino acid transporter transmembrane" evidence="7">
    <location>
        <begin position="60"/>
        <end position="212"/>
    </location>
</feature>
<dbReference type="RefSeq" id="XP_062625660.1">
    <property type="nucleotide sequence ID" value="XM_062769676.1"/>
</dbReference>
<reference evidence="8" key="1">
    <citation type="submission" date="2023-10" db="EMBL/GenBank/DDBJ databases">
        <authorList>
            <person name="Noh H."/>
        </authorList>
    </citation>
    <scope>NUCLEOTIDE SEQUENCE</scope>
    <source>
        <strain evidence="8">DUCC4014</strain>
    </source>
</reference>
<feature type="transmembrane region" description="Helical" evidence="6">
    <location>
        <begin position="134"/>
        <end position="158"/>
    </location>
</feature>
<dbReference type="EMBL" id="CP086715">
    <property type="protein sequence ID" value="WOO79628.1"/>
    <property type="molecule type" value="Genomic_DNA"/>
</dbReference>
<keyword evidence="9" id="KW-1185">Reference proteome</keyword>
<evidence type="ECO:0000259" key="7">
    <source>
        <dbReference type="Pfam" id="PF01490"/>
    </source>
</evidence>
<feature type="transmembrane region" description="Helical" evidence="6">
    <location>
        <begin position="378"/>
        <end position="398"/>
    </location>
</feature>
<dbReference type="GeneID" id="87806404"/>
<evidence type="ECO:0000256" key="1">
    <source>
        <dbReference type="ARBA" id="ARBA00004141"/>
    </source>
</evidence>
<dbReference type="GO" id="GO:0016020">
    <property type="term" value="C:membrane"/>
    <property type="evidence" value="ECO:0007669"/>
    <property type="project" value="UniProtKB-SubCell"/>
</dbReference>
<evidence type="ECO:0000256" key="4">
    <source>
        <dbReference type="ARBA" id="ARBA00022989"/>
    </source>
</evidence>
<sequence length="493" mass="52484">MSDSKQDGSIIVTEVKEDGDVVELYMPKGQRVVEDTTDAVDAVFGALDESTQSYRSVTSFGAFALITKANIGLGVLSIPLVFHVIGIVPGVILIIFMGSIVGSTMIGSVKLKHPEVYGIADAAYVFGGRWAKEAWYLFFWLYCLVAVSGSLVSLSAALNAVSSHAACTAVWIGVIAVAGLALGFIPTLSRVSWIGWVGLVFLISALLTLTISVGVQPRPADAPRPPAAWDRDIRVVGHPNFGEAMWAISSVSVRSVHGPSHRAGVIRIRIFASVLTDPSFNVVSEMRDPRAYTRVLIASISITTVLYLVLGGVVCAFCGQYISSPALGSAGPLMKKVCYGLAIPALGATLTIFVHLGGKHIFVRVLSGSHHLTHSTKTHWIVWSACVFSSAFLGYIIASAIPDFGSFVGLFGALVNPAVAIVPYGAMWWHDNWRPVKPEQRTLKLWALLALNIFITFTGLFITVAGTYGAVIDLIKSSASGGPWSCKDNSGGS</sequence>
<comment type="similarity">
    <text evidence="2">Belongs to the amino acid/polyamine transporter 2 family.</text>
</comment>
<feature type="transmembrane region" description="Helical" evidence="6">
    <location>
        <begin position="404"/>
        <end position="424"/>
    </location>
</feature>
<evidence type="ECO:0000256" key="5">
    <source>
        <dbReference type="ARBA" id="ARBA00023136"/>
    </source>
</evidence>
<feature type="transmembrane region" description="Helical" evidence="6">
    <location>
        <begin position="80"/>
        <end position="101"/>
    </location>
</feature>
<keyword evidence="4 6" id="KW-1133">Transmembrane helix</keyword>
<feature type="domain" description="Amino acid transporter transmembrane" evidence="7">
    <location>
        <begin position="280"/>
        <end position="470"/>
    </location>
</feature>
<dbReference type="GO" id="GO:0015179">
    <property type="term" value="F:L-amino acid transmembrane transporter activity"/>
    <property type="evidence" value="ECO:0007669"/>
    <property type="project" value="TreeGrafter"/>
</dbReference>
<dbReference type="InterPro" id="IPR013057">
    <property type="entry name" value="AA_transpt_TM"/>
</dbReference>
<protein>
    <submittedName>
        <fullName evidence="8">N amino acid transport system protein</fullName>
    </submittedName>
</protein>
<evidence type="ECO:0000313" key="9">
    <source>
        <dbReference type="Proteomes" id="UP000827549"/>
    </source>
</evidence>
<feature type="transmembrane region" description="Helical" evidence="6">
    <location>
        <begin position="193"/>
        <end position="215"/>
    </location>
</feature>
<gene>
    <name evidence="8" type="primary">mtr_2</name>
    <name evidence="8" type="ORF">LOC62_02G003158</name>
</gene>
<name>A0AAF0Y9T9_9TREE</name>
<dbReference type="Gene3D" id="1.20.1740.10">
    <property type="entry name" value="Amino acid/polyamine transporter I"/>
    <property type="match status" value="1"/>
</dbReference>
<feature type="transmembrane region" description="Helical" evidence="6">
    <location>
        <begin position="165"/>
        <end position="187"/>
    </location>
</feature>
<evidence type="ECO:0000256" key="3">
    <source>
        <dbReference type="ARBA" id="ARBA00022692"/>
    </source>
</evidence>
<dbReference type="Pfam" id="PF01490">
    <property type="entry name" value="Aa_trans"/>
    <property type="match status" value="2"/>
</dbReference>
<dbReference type="AlphaFoldDB" id="A0AAF0Y9T9"/>
<feature type="transmembrane region" description="Helical" evidence="6">
    <location>
        <begin position="295"/>
        <end position="322"/>
    </location>
</feature>
<dbReference type="Proteomes" id="UP000827549">
    <property type="component" value="Chromosome 2"/>
</dbReference>
<keyword evidence="3 6" id="KW-0812">Transmembrane</keyword>
<feature type="transmembrane region" description="Helical" evidence="6">
    <location>
        <begin position="342"/>
        <end position="366"/>
    </location>
</feature>
<dbReference type="PANTHER" id="PTHR22950:SF683">
    <property type="entry name" value="AMINO ACID TRANSPORTER (EUROFUNG)"/>
    <property type="match status" value="1"/>
</dbReference>
<organism evidence="8 9">
    <name type="scientific">Vanrija pseudolonga</name>
    <dbReference type="NCBI Taxonomy" id="143232"/>
    <lineage>
        <taxon>Eukaryota</taxon>
        <taxon>Fungi</taxon>
        <taxon>Dikarya</taxon>
        <taxon>Basidiomycota</taxon>
        <taxon>Agaricomycotina</taxon>
        <taxon>Tremellomycetes</taxon>
        <taxon>Trichosporonales</taxon>
        <taxon>Trichosporonaceae</taxon>
        <taxon>Vanrija</taxon>
    </lineage>
</organism>
<proteinExistence type="inferred from homology"/>
<comment type="subcellular location">
    <subcellularLocation>
        <location evidence="1">Membrane</location>
        <topology evidence="1">Multi-pass membrane protein</topology>
    </subcellularLocation>
</comment>
<feature type="transmembrane region" description="Helical" evidence="6">
    <location>
        <begin position="445"/>
        <end position="471"/>
    </location>
</feature>
<evidence type="ECO:0000313" key="8">
    <source>
        <dbReference type="EMBL" id="WOO79628.1"/>
    </source>
</evidence>